<evidence type="ECO:0000313" key="2">
    <source>
        <dbReference type="Proteomes" id="UP001196413"/>
    </source>
</evidence>
<dbReference type="AlphaFoldDB" id="A0AAD5QT24"/>
<proteinExistence type="predicted"/>
<reference evidence="1" key="1">
    <citation type="submission" date="2021-06" db="EMBL/GenBank/DDBJ databases">
        <title>Parelaphostrongylus tenuis whole genome reference sequence.</title>
        <authorList>
            <person name="Garwood T.J."/>
            <person name="Larsen P.A."/>
            <person name="Fountain-Jones N.M."/>
            <person name="Garbe J.R."/>
            <person name="Macchietto M.G."/>
            <person name="Kania S.A."/>
            <person name="Gerhold R.W."/>
            <person name="Richards J.E."/>
            <person name="Wolf T.M."/>
        </authorList>
    </citation>
    <scope>NUCLEOTIDE SEQUENCE</scope>
    <source>
        <strain evidence="1">MNPRO001-30</strain>
        <tissue evidence="1">Meninges</tissue>
    </source>
</reference>
<accession>A0AAD5QT24</accession>
<evidence type="ECO:0000313" key="1">
    <source>
        <dbReference type="EMBL" id="KAJ1357956.1"/>
    </source>
</evidence>
<name>A0AAD5QT24_PARTN</name>
<sequence length="692" mass="77574">MAADHFDLADVKALLASGNPVIQSNGLSRLLSRLKLPFHNTKEKISAVSLFFDGFTKYGDVVTQWCVDSIPCLIDSDIITIEEVRTQCFVKLSSDETKRTYRIILVRLLLHLSEDRTSTSFEIIRKCRDGSDLVVAELISYNFEKSFPTLKILLLSGVLSEGENVTVLHYVYNKANADDFRVVRLLEYLPWKFSRLFITKFKFKQLVTSMLGHCTELSPEELQSLELSVEDVFHIADNLLVNPLLLMNETFPASHVLLPSMLSLYASRSDLAKSFPNLIPSDQLVKIKTTIAQCQAVRPLKTVVLENNWCGSLSTFTYMEYIASASNITTFMDSYLSNLDSIEVSWASIVFFTALLPYCGSSLKKYLALINGLVSRSPEHANSIFLFLTTLYAKPFFRVDRATILHSMRGLLVHKFLITPAINFLSIVCRQPGEERDIAFSLIGDLVSKFPTTFDAVKSLAVTGESDSLDLLNVKLKLMSSLCISTDRSDELLPSLTSLLKKNAEVVAAAVSVVVMLCKEEILDINSIRKQLAVKVRQPGYEAALVGFCEILAAAATQSGKSDDGVYVEFVQELWEITQLRTNSSERESARRQAWIALGRFDIESLKSTVNISGRHLIGQFLGMPSTERKGFATFLHKLVSAEVESLSRTLYTKVHDHKTLLGPLVSSLHNSLGEQIRRRHGFGWQHCPFFR</sequence>
<dbReference type="EMBL" id="JAHQIW010003268">
    <property type="protein sequence ID" value="KAJ1357956.1"/>
    <property type="molecule type" value="Genomic_DNA"/>
</dbReference>
<protein>
    <submittedName>
        <fullName evidence="1">Uncharacterized protein</fullName>
    </submittedName>
</protein>
<keyword evidence="2" id="KW-1185">Reference proteome</keyword>
<comment type="caution">
    <text evidence="1">The sequence shown here is derived from an EMBL/GenBank/DDBJ whole genome shotgun (WGS) entry which is preliminary data.</text>
</comment>
<organism evidence="1 2">
    <name type="scientific">Parelaphostrongylus tenuis</name>
    <name type="common">Meningeal worm</name>
    <dbReference type="NCBI Taxonomy" id="148309"/>
    <lineage>
        <taxon>Eukaryota</taxon>
        <taxon>Metazoa</taxon>
        <taxon>Ecdysozoa</taxon>
        <taxon>Nematoda</taxon>
        <taxon>Chromadorea</taxon>
        <taxon>Rhabditida</taxon>
        <taxon>Rhabditina</taxon>
        <taxon>Rhabditomorpha</taxon>
        <taxon>Strongyloidea</taxon>
        <taxon>Metastrongylidae</taxon>
        <taxon>Parelaphostrongylus</taxon>
    </lineage>
</organism>
<dbReference type="Proteomes" id="UP001196413">
    <property type="component" value="Unassembled WGS sequence"/>
</dbReference>
<gene>
    <name evidence="1" type="ORF">KIN20_016232</name>
</gene>